<evidence type="ECO:0000256" key="1">
    <source>
        <dbReference type="SAM" id="Phobius"/>
    </source>
</evidence>
<organism evidence="2">
    <name type="scientific">Anguilla anguilla</name>
    <name type="common">European freshwater eel</name>
    <name type="synonym">Muraena anguilla</name>
    <dbReference type="NCBI Taxonomy" id="7936"/>
    <lineage>
        <taxon>Eukaryota</taxon>
        <taxon>Metazoa</taxon>
        <taxon>Chordata</taxon>
        <taxon>Craniata</taxon>
        <taxon>Vertebrata</taxon>
        <taxon>Euteleostomi</taxon>
        <taxon>Actinopterygii</taxon>
        <taxon>Neopterygii</taxon>
        <taxon>Teleostei</taxon>
        <taxon>Anguilliformes</taxon>
        <taxon>Anguillidae</taxon>
        <taxon>Anguilla</taxon>
    </lineage>
</organism>
<keyword evidence="1" id="KW-0472">Membrane</keyword>
<reference evidence="2" key="1">
    <citation type="submission" date="2014-11" db="EMBL/GenBank/DDBJ databases">
        <authorList>
            <person name="Amaro Gonzalez C."/>
        </authorList>
    </citation>
    <scope>NUCLEOTIDE SEQUENCE</scope>
</reference>
<keyword evidence="1" id="KW-0812">Transmembrane</keyword>
<accession>A0A0E9T1U8</accession>
<sequence length="61" mass="7402">MYIFFRHIQKYFYIFFSQNFKPYFLIFILFTVYSVYSISGSHCCLKSKPENPCMTTESKES</sequence>
<keyword evidence="1" id="KW-1133">Transmembrane helix</keyword>
<reference evidence="2" key="2">
    <citation type="journal article" date="2015" name="Fish Shellfish Immunol.">
        <title>Early steps in the European eel (Anguilla anguilla)-Vibrio vulnificus interaction in the gills: Role of the RtxA13 toxin.</title>
        <authorList>
            <person name="Callol A."/>
            <person name="Pajuelo D."/>
            <person name="Ebbesson L."/>
            <person name="Teles M."/>
            <person name="MacKenzie S."/>
            <person name="Amaro C."/>
        </authorList>
    </citation>
    <scope>NUCLEOTIDE SEQUENCE</scope>
</reference>
<dbReference type="EMBL" id="GBXM01060996">
    <property type="protein sequence ID" value="JAH47581.1"/>
    <property type="molecule type" value="Transcribed_RNA"/>
</dbReference>
<name>A0A0E9T1U8_ANGAN</name>
<feature type="transmembrane region" description="Helical" evidence="1">
    <location>
        <begin position="20"/>
        <end position="39"/>
    </location>
</feature>
<evidence type="ECO:0000313" key="2">
    <source>
        <dbReference type="EMBL" id="JAH47581.1"/>
    </source>
</evidence>
<protein>
    <submittedName>
        <fullName evidence="2">Uncharacterized protein</fullName>
    </submittedName>
</protein>
<proteinExistence type="predicted"/>
<dbReference type="AlphaFoldDB" id="A0A0E9T1U8"/>